<evidence type="ECO:0000259" key="10">
    <source>
        <dbReference type="PROSITE" id="PS50067"/>
    </source>
</evidence>
<dbReference type="Gene3D" id="3.40.850.10">
    <property type="entry name" value="Kinesin motor domain"/>
    <property type="match status" value="1"/>
</dbReference>
<feature type="region of interest" description="Disordered" evidence="9">
    <location>
        <begin position="194"/>
        <end position="221"/>
    </location>
</feature>
<dbReference type="STRING" id="1257118.L8GH95"/>
<dbReference type="InterPro" id="IPR001752">
    <property type="entry name" value="Kinesin_motor_dom"/>
</dbReference>
<proteinExistence type="inferred from homology"/>
<evidence type="ECO:0000256" key="5">
    <source>
        <dbReference type="ARBA" id="ARBA00023054"/>
    </source>
</evidence>
<evidence type="ECO:0000313" key="12">
    <source>
        <dbReference type="Proteomes" id="UP000011083"/>
    </source>
</evidence>
<evidence type="ECO:0000256" key="4">
    <source>
        <dbReference type="ARBA" id="ARBA00022840"/>
    </source>
</evidence>
<dbReference type="InterPro" id="IPR044986">
    <property type="entry name" value="KIF15/KIN-12"/>
</dbReference>
<dbReference type="PROSITE" id="PS50067">
    <property type="entry name" value="KINESIN_MOTOR_2"/>
    <property type="match status" value="1"/>
</dbReference>
<keyword evidence="6 8" id="KW-0505">Motor protein</keyword>
<dbReference type="PANTHER" id="PTHR37739:SF8">
    <property type="entry name" value="KINESIN-LIKE PROTEIN KIN-12D"/>
    <property type="match status" value="1"/>
</dbReference>
<evidence type="ECO:0000256" key="3">
    <source>
        <dbReference type="ARBA" id="ARBA00022741"/>
    </source>
</evidence>
<organism evidence="11 12">
    <name type="scientific">Acanthamoeba castellanii (strain ATCC 30010 / Neff)</name>
    <dbReference type="NCBI Taxonomy" id="1257118"/>
    <lineage>
        <taxon>Eukaryota</taxon>
        <taxon>Amoebozoa</taxon>
        <taxon>Discosea</taxon>
        <taxon>Longamoebia</taxon>
        <taxon>Centramoebida</taxon>
        <taxon>Acanthamoebidae</taxon>
        <taxon>Acanthamoeba</taxon>
    </lineage>
</organism>
<evidence type="ECO:0000256" key="1">
    <source>
        <dbReference type="ARBA" id="ARBA00022448"/>
    </source>
</evidence>
<keyword evidence="4 8" id="KW-0067">ATP-binding</keyword>
<evidence type="ECO:0000256" key="6">
    <source>
        <dbReference type="ARBA" id="ARBA00023175"/>
    </source>
</evidence>
<evidence type="ECO:0000313" key="11">
    <source>
        <dbReference type="EMBL" id="ELR12465.1"/>
    </source>
</evidence>
<dbReference type="PANTHER" id="PTHR37739">
    <property type="entry name" value="KINESIN-LIKE PROTEIN KIN-12D"/>
    <property type="match status" value="1"/>
</dbReference>
<dbReference type="GO" id="GO:0003777">
    <property type="term" value="F:microtubule motor activity"/>
    <property type="evidence" value="ECO:0007669"/>
    <property type="project" value="InterPro"/>
</dbReference>
<dbReference type="Proteomes" id="UP000011083">
    <property type="component" value="Unassembled WGS sequence"/>
</dbReference>
<comment type="similarity">
    <text evidence="7">Belongs to the TRAFAC class myosin-kinesin ATPase superfamily. Kinesin family. KIN-12 subfamily.</text>
</comment>
<keyword evidence="5" id="KW-0175">Coiled coil</keyword>
<evidence type="ECO:0000256" key="8">
    <source>
        <dbReference type="PROSITE-ProRule" id="PRU00283"/>
    </source>
</evidence>
<dbReference type="VEuPathDB" id="AmoebaDB:ACA1_330090"/>
<protein>
    <submittedName>
        <fullName evidence="11">Kinesin motor domain containing protein</fullName>
    </submittedName>
</protein>
<dbReference type="InterPro" id="IPR027417">
    <property type="entry name" value="P-loop_NTPase"/>
</dbReference>
<keyword evidence="1" id="KW-0813">Transport</keyword>
<evidence type="ECO:0000256" key="7">
    <source>
        <dbReference type="ARBA" id="ARBA00034488"/>
    </source>
</evidence>
<dbReference type="OrthoDB" id="30947at2759"/>
<dbReference type="EMBL" id="KB008114">
    <property type="protein sequence ID" value="ELR12465.1"/>
    <property type="molecule type" value="Genomic_DNA"/>
</dbReference>
<reference evidence="11 12" key="1">
    <citation type="journal article" date="2013" name="Genome Biol.">
        <title>Genome of Acanthamoeba castellanii highlights extensive lateral gene transfer and early evolution of tyrosine kinase signaling.</title>
        <authorList>
            <person name="Clarke M."/>
            <person name="Lohan A.J."/>
            <person name="Liu B."/>
            <person name="Lagkouvardos I."/>
            <person name="Roy S."/>
            <person name="Zafar N."/>
            <person name="Bertelli C."/>
            <person name="Schilde C."/>
            <person name="Kianianmomeni A."/>
            <person name="Burglin T.R."/>
            <person name="Frech C."/>
            <person name="Turcotte B."/>
            <person name="Kopec K.O."/>
            <person name="Synnott J.M."/>
            <person name="Choo C."/>
            <person name="Paponov I."/>
            <person name="Finkler A."/>
            <person name="Soon Heng Tan C."/>
            <person name="Hutchins A.P."/>
            <person name="Weinmeier T."/>
            <person name="Rattei T."/>
            <person name="Chu J.S."/>
            <person name="Gimenez G."/>
            <person name="Irimia M."/>
            <person name="Rigden D.J."/>
            <person name="Fitzpatrick D.A."/>
            <person name="Lorenzo-Morales J."/>
            <person name="Bateman A."/>
            <person name="Chiu C.H."/>
            <person name="Tang P."/>
            <person name="Hegemann P."/>
            <person name="Fromm H."/>
            <person name="Raoult D."/>
            <person name="Greub G."/>
            <person name="Miranda-Saavedra D."/>
            <person name="Chen N."/>
            <person name="Nash P."/>
            <person name="Ginger M.L."/>
            <person name="Horn M."/>
            <person name="Schaap P."/>
            <person name="Caler L."/>
            <person name="Loftus B."/>
        </authorList>
    </citation>
    <scope>NUCLEOTIDE SEQUENCE [LARGE SCALE GENOMIC DNA]</scope>
    <source>
        <strain evidence="11 12">Neff</strain>
    </source>
</reference>
<dbReference type="SMART" id="SM00129">
    <property type="entry name" value="KISc"/>
    <property type="match status" value="1"/>
</dbReference>
<dbReference type="GO" id="GO:0005874">
    <property type="term" value="C:microtubule"/>
    <property type="evidence" value="ECO:0007669"/>
    <property type="project" value="UniProtKB-KW"/>
</dbReference>
<feature type="domain" description="Kinesin motor" evidence="10">
    <location>
        <begin position="1"/>
        <end position="237"/>
    </location>
</feature>
<dbReference type="GeneID" id="14912987"/>
<gene>
    <name evidence="11" type="ORF">ACA1_330090</name>
</gene>
<keyword evidence="12" id="KW-1185">Reference proteome</keyword>
<dbReference type="SUPFAM" id="SSF52540">
    <property type="entry name" value="P-loop containing nucleoside triphosphate hydrolases"/>
    <property type="match status" value="1"/>
</dbReference>
<feature type="binding site" evidence="8">
    <location>
        <begin position="41"/>
        <end position="48"/>
    </location>
    <ligand>
        <name>ATP</name>
        <dbReference type="ChEBI" id="CHEBI:30616"/>
    </ligand>
</feature>
<dbReference type="PRINTS" id="PR00380">
    <property type="entry name" value="KINESINHEAVY"/>
</dbReference>
<sequence length="237" mass="25646">MFTFDAVADEASKQEEIFAMVGKSITDSCIAGYNGSIFAYGQTGSGKTHTIQGAMTPSGEFLPGMKGLIPRVLDHMYFLMDQSEKASLGSVRFECRCSFLEIYKEKIMDLLNPTMLDLSIREDIKRGIYVENLTEQPVSSTAEALEVLRVGAANRHVAATGCNEFSSRSHSVFTITIKSKALLDDVGHANVSVDGEKEAKGKIDGEDHTRGGHKGDGDEGHQADRCVVVEAVLAGTF</sequence>
<keyword evidence="2" id="KW-0493">Microtubule</keyword>
<dbReference type="GO" id="GO:0007018">
    <property type="term" value="P:microtubule-based movement"/>
    <property type="evidence" value="ECO:0007669"/>
    <property type="project" value="InterPro"/>
</dbReference>
<dbReference type="KEGG" id="acan:ACA1_330090"/>
<dbReference type="GO" id="GO:0008017">
    <property type="term" value="F:microtubule binding"/>
    <property type="evidence" value="ECO:0007669"/>
    <property type="project" value="InterPro"/>
</dbReference>
<accession>L8GH95</accession>
<dbReference type="GO" id="GO:0005524">
    <property type="term" value="F:ATP binding"/>
    <property type="evidence" value="ECO:0007669"/>
    <property type="project" value="UniProtKB-UniRule"/>
</dbReference>
<dbReference type="OMA" id="RENEMMC"/>
<dbReference type="InterPro" id="IPR036961">
    <property type="entry name" value="Kinesin_motor_dom_sf"/>
</dbReference>
<evidence type="ECO:0000256" key="9">
    <source>
        <dbReference type="SAM" id="MobiDB-lite"/>
    </source>
</evidence>
<keyword evidence="3 8" id="KW-0547">Nucleotide-binding</keyword>
<dbReference type="RefSeq" id="XP_004334478.1">
    <property type="nucleotide sequence ID" value="XM_004334430.1"/>
</dbReference>
<dbReference type="AlphaFoldDB" id="L8GH95"/>
<dbReference type="Pfam" id="PF00225">
    <property type="entry name" value="Kinesin"/>
    <property type="match status" value="1"/>
</dbReference>
<name>L8GH95_ACACF</name>
<evidence type="ECO:0000256" key="2">
    <source>
        <dbReference type="ARBA" id="ARBA00022701"/>
    </source>
</evidence>